<dbReference type="FunFam" id="2.60.40.150:FF:000131">
    <property type="entry name" value="calpain-6"/>
    <property type="match status" value="1"/>
</dbReference>
<evidence type="ECO:0000259" key="8">
    <source>
        <dbReference type="PROSITE" id="PS50203"/>
    </source>
</evidence>
<dbReference type="GO" id="GO:0005737">
    <property type="term" value="C:cytoplasm"/>
    <property type="evidence" value="ECO:0007669"/>
    <property type="project" value="TreeGrafter"/>
</dbReference>
<comment type="caution">
    <text evidence="9">The sequence shown here is derived from an EMBL/GenBank/DDBJ whole genome shotgun (WGS) entry which is preliminary data.</text>
</comment>
<protein>
    <recommendedName>
        <fullName evidence="11">Calpain-5</fullName>
    </recommendedName>
</protein>
<dbReference type="AlphaFoldDB" id="A0AAV6VJP6"/>
<evidence type="ECO:0000313" key="10">
    <source>
        <dbReference type="Proteomes" id="UP000827092"/>
    </source>
</evidence>
<dbReference type="SMART" id="SM00720">
    <property type="entry name" value="calpain_III"/>
    <property type="match status" value="1"/>
</dbReference>
<dbReference type="InterPro" id="IPR033883">
    <property type="entry name" value="C2_III"/>
</dbReference>
<dbReference type="Gene3D" id="3.90.70.10">
    <property type="entry name" value="Cysteine proteinases"/>
    <property type="match status" value="1"/>
</dbReference>
<evidence type="ECO:0000313" key="9">
    <source>
        <dbReference type="EMBL" id="KAG8196268.1"/>
    </source>
</evidence>
<evidence type="ECO:0000256" key="6">
    <source>
        <dbReference type="PROSITE-ProRule" id="PRU00239"/>
    </source>
</evidence>
<dbReference type="SUPFAM" id="SSF49758">
    <property type="entry name" value="Calpain large subunit, middle domain (domain III)"/>
    <property type="match status" value="1"/>
</dbReference>
<dbReference type="GO" id="GO:0006508">
    <property type="term" value="P:proteolysis"/>
    <property type="evidence" value="ECO:0007669"/>
    <property type="project" value="UniProtKB-KW"/>
</dbReference>
<dbReference type="PROSITE" id="PS50004">
    <property type="entry name" value="C2"/>
    <property type="match status" value="1"/>
</dbReference>
<dbReference type="Pfam" id="PF01067">
    <property type="entry name" value="Calpain_III"/>
    <property type="match status" value="1"/>
</dbReference>
<dbReference type="FunFam" id="2.60.120.380:FF:000003">
    <property type="entry name" value="Calpain 5"/>
    <property type="match status" value="1"/>
</dbReference>
<gene>
    <name evidence="9" type="ORF">JTE90_023823</name>
</gene>
<evidence type="ECO:0000256" key="2">
    <source>
        <dbReference type="ARBA" id="ARBA00022670"/>
    </source>
</evidence>
<dbReference type="CDD" id="cd00214">
    <property type="entry name" value="Calpain_III"/>
    <property type="match status" value="1"/>
</dbReference>
<dbReference type="EMBL" id="JAFNEN010000073">
    <property type="protein sequence ID" value="KAG8196268.1"/>
    <property type="molecule type" value="Genomic_DNA"/>
</dbReference>
<evidence type="ECO:0000259" key="7">
    <source>
        <dbReference type="PROSITE" id="PS50004"/>
    </source>
</evidence>
<dbReference type="Gene3D" id="2.60.120.380">
    <property type="match status" value="1"/>
</dbReference>
<dbReference type="InterPro" id="IPR001300">
    <property type="entry name" value="Peptidase_C2_calpain_cat"/>
</dbReference>
<comment type="caution">
    <text evidence="6">Lacks conserved residue(s) required for the propagation of feature annotation.</text>
</comment>
<feature type="domain" description="Calpain catalytic" evidence="8">
    <location>
        <begin position="1"/>
        <end position="80"/>
    </location>
</feature>
<sequence>MEARTEVGLVKGHAYGITAVKKVYIGETNLMSLFGQKEKIYMVRMRNPWGQKEWNGPFSDGSEEWEKTEDVEREMDLWIAGPKGTETDRAGGCYNNKDTFLQNPQYRFDVEADDDTVMIFLMQKDRRALRSQGISHLVIGFHVMKVEANRRYRLHAIKDKAAGSEYAMSRNVFHRCDLKAGRYIIVPTTFEPSQEGEFLLRLFTSKANNAKEVAHDVPTQSMWPCISYPCLLTKVFVKGATDLEKQDRFGSADPYCVVKCEGERVKSPVCRETLNPEWNLTCLFYRKNSASTVKIQIWNSNVVMDTCLGKASVEAPLQSEPIIKEVELYGRLQEKDVKKPGVVTLEIITTDDLLSY</sequence>
<dbReference type="InterPro" id="IPR038765">
    <property type="entry name" value="Papain-like_cys_pep_sf"/>
</dbReference>
<comment type="similarity">
    <text evidence="1">Belongs to the peptidase C2 family.</text>
</comment>
<dbReference type="PANTHER" id="PTHR10183:SF379">
    <property type="entry name" value="CALPAIN-5"/>
    <property type="match status" value="1"/>
</dbReference>
<dbReference type="InterPro" id="IPR000008">
    <property type="entry name" value="C2_dom"/>
</dbReference>
<evidence type="ECO:0000256" key="5">
    <source>
        <dbReference type="PIRSR" id="PIRSR622684-1"/>
    </source>
</evidence>
<dbReference type="CDD" id="cd04046">
    <property type="entry name" value="C2_Calpain"/>
    <property type="match status" value="1"/>
</dbReference>
<dbReference type="Pfam" id="PF00648">
    <property type="entry name" value="Peptidase_C2"/>
    <property type="match status" value="1"/>
</dbReference>
<dbReference type="GO" id="GO:0004198">
    <property type="term" value="F:calcium-dependent cysteine-type endopeptidase activity"/>
    <property type="evidence" value="ECO:0007669"/>
    <property type="project" value="InterPro"/>
</dbReference>
<evidence type="ECO:0000256" key="3">
    <source>
        <dbReference type="ARBA" id="ARBA00022801"/>
    </source>
</evidence>
<organism evidence="9 10">
    <name type="scientific">Oedothorax gibbosus</name>
    <dbReference type="NCBI Taxonomy" id="931172"/>
    <lineage>
        <taxon>Eukaryota</taxon>
        <taxon>Metazoa</taxon>
        <taxon>Ecdysozoa</taxon>
        <taxon>Arthropoda</taxon>
        <taxon>Chelicerata</taxon>
        <taxon>Arachnida</taxon>
        <taxon>Araneae</taxon>
        <taxon>Araneomorphae</taxon>
        <taxon>Entelegynae</taxon>
        <taxon>Araneoidea</taxon>
        <taxon>Linyphiidae</taxon>
        <taxon>Erigoninae</taxon>
        <taxon>Oedothorax</taxon>
    </lineage>
</organism>
<dbReference type="Proteomes" id="UP000827092">
    <property type="component" value="Unassembled WGS sequence"/>
</dbReference>
<dbReference type="InterPro" id="IPR022684">
    <property type="entry name" value="Calpain_cysteine_protease"/>
</dbReference>
<keyword evidence="4" id="KW-0788">Thiol protease</keyword>
<dbReference type="InterPro" id="IPR022682">
    <property type="entry name" value="Calpain_domain_III"/>
</dbReference>
<dbReference type="Pfam" id="PF00168">
    <property type="entry name" value="C2"/>
    <property type="match status" value="1"/>
</dbReference>
<keyword evidence="3" id="KW-0378">Hydrolase</keyword>
<dbReference type="SUPFAM" id="SSF54001">
    <property type="entry name" value="Cysteine proteinases"/>
    <property type="match status" value="1"/>
</dbReference>
<dbReference type="InterPro" id="IPR022683">
    <property type="entry name" value="Calpain_III"/>
</dbReference>
<evidence type="ECO:0000256" key="4">
    <source>
        <dbReference type="ARBA" id="ARBA00022807"/>
    </source>
</evidence>
<proteinExistence type="inferred from homology"/>
<feature type="active site" evidence="5">
    <location>
        <position position="47"/>
    </location>
</feature>
<keyword evidence="10" id="KW-1185">Reference proteome</keyword>
<reference evidence="9 10" key="1">
    <citation type="journal article" date="2022" name="Nat. Ecol. Evol.">
        <title>A masculinizing supergene underlies an exaggerated male reproductive morph in a spider.</title>
        <authorList>
            <person name="Hendrickx F."/>
            <person name="De Corte Z."/>
            <person name="Sonet G."/>
            <person name="Van Belleghem S.M."/>
            <person name="Kostlbacher S."/>
            <person name="Vangestel C."/>
        </authorList>
    </citation>
    <scope>NUCLEOTIDE SEQUENCE [LARGE SCALE GENOMIC DNA]</scope>
    <source>
        <strain evidence="9">W744_W776</strain>
    </source>
</reference>
<dbReference type="InterPro" id="IPR036213">
    <property type="entry name" value="Calpain_III_sf"/>
</dbReference>
<feature type="domain" description="C2" evidence="7">
    <location>
        <begin position="214"/>
        <end position="330"/>
    </location>
</feature>
<name>A0AAV6VJP6_9ARAC</name>
<evidence type="ECO:0008006" key="11">
    <source>
        <dbReference type="Google" id="ProtNLM"/>
    </source>
</evidence>
<dbReference type="SUPFAM" id="SSF49562">
    <property type="entry name" value="C2 domain (Calcium/lipid-binding domain, CaLB)"/>
    <property type="match status" value="1"/>
</dbReference>
<dbReference type="InterPro" id="IPR033884">
    <property type="entry name" value="C2_Calpain"/>
</dbReference>
<dbReference type="PROSITE" id="PS50203">
    <property type="entry name" value="CALPAIN_CAT"/>
    <property type="match status" value="1"/>
</dbReference>
<accession>A0AAV6VJP6</accession>
<dbReference type="SMART" id="SM00239">
    <property type="entry name" value="C2"/>
    <property type="match status" value="1"/>
</dbReference>
<dbReference type="PANTHER" id="PTHR10183">
    <property type="entry name" value="CALPAIN"/>
    <property type="match status" value="1"/>
</dbReference>
<keyword evidence="2" id="KW-0645">Protease</keyword>
<evidence type="ECO:0000256" key="1">
    <source>
        <dbReference type="ARBA" id="ARBA00007623"/>
    </source>
</evidence>
<dbReference type="InterPro" id="IPR035892">
    <property type="entry name" value="C2_domain_sf"/>
</dbReference>
<feature type="active site" evidence="5">
    <location>
        <position position="13"/>
    </location>
</feature>
<dbReference type="Gene3D" id="2.60.40.150">
    <property type="entry name" value="C2 domain"/>
    <property type="match status" value="1"/>
</dbReference>